<comment type="catalytic activity">
    <reaction evidence="7">
        <text>pyruvate + acetyl-CoA + H2O = (3R)-citramalate + CoA + H(+)</text>
        <dbReference type="Rhea" id="RHEA:19045"/>
        <dbReference type="ChEBI" id="CHEBI:15361"/>
        <dbReference type="ChEBI" id="CHEBI:15377"/>
        <dbReference type="ChEBI" id="CHEBI:15378"/>
        <dbReference type="ChEBI" id="CHEBI:30934"/>
        <dbReference type="ChEBI" id="CHEBI:57287"/>
        <dbReference type="ChEBI" id="CHEBI:57288"/>
        <dbReference type="EC" id="2.3.3.21"/>
    </reaction>
</comment>
<evidence type="ECO:0000256" key="6">
    <source>
        <dbReference type="ARBA" id="ARBA00023304"/>
    </source>
</evidence>
<dbReference type="GO" id="GO:0009097">
    <property type="term" value="P:isoleucine biosynthetic process"/>
    <property type="evidence" value="ECO:0007669"/>
    <property type="project" value="UniProtKB-UniRule"/>
</dbReference>
<evidence type="ECO:0000313" key="12">
    <source>
        <dbReference type="Proteomes" id="UP000248168"/>
    </source>
</evidence>
<dbReference type="PROSITE" id="PS50991">
    <property type="entry name" value="PYR_CT"/>
    <property type="match status" value="1"/>
</dbReference>
<dbReference type="InterPro" id="IPR013709">
    <property type="entry name" value="2-isopropylmalate_synth_dimer"/>
</dbReference>
<evidence type="ECO:0000256" key="9">
    <source>
        <dbReference type="RuleBase" id="RU003523"/>
    </source>
</evidence>
<dbReference type="Pfam" id="PF08502">
    <property type="entry name" value="LeuA_dimer"/>
    <property type="match status" value="1"/>
</dbReference>
<dbReference type="PANTHER" id="PTHR43538:SF1">
    <property type="entry name" value="(R)-CITRAMALATE SYNTHASE"/>
    <property type="match status" value="1"/>
</dbReference>
<dbReference type="OrthoDB" id="9803573at2"/>
<dbReference type="GO" id="GO:0003852">
    <property type="term" value="F:2-isopropylmalate synthase activity"/>
    <property type="evidence" value="ECO:0007669"/>
    <property type="project" value="InterPro"/>
</dbReference>
<dbReference type="EMBL" id="OUNR01000012">
    <property type="protein sequence ID" value="SPP64874.1"/>
    <property type="molecule type" value="Genomic_DNA"/>
</dbReference>
<dbReference type="CDD" id="cd07941">
    <property type="entry name" value="DRE_TIM_LeuA3"/>
    <property type="match status" value="1"/>
</dbReference>
<keyword evidence="11" id="KW-0012">Acyltransferase</keyword>
<dbReference type="InterPro" id="IPR005675">
    <property type="entry name" value="Citramal_synthase"/>
</dbReference>
<feature type="domain" description="Pyruvate carboxyltransferase" evidence="10">
    <location>
        <begin position="33"/>
        <end position="297"/>
    </location>
</feature>
<evidence type="ECO:0000256" key="5">
    <source>
        <dbReference type="ARBA" id="ARBA00022679"/>
    </source>
</evidence>
<comment type="similarity">
    <text evidence="2 9">Belongs to the alpha-IPM synthase/homocitrate synthase family.</text>
</comment>
<dbReference type="SUPFAM" id="SSF110921">
    <property type="entry name" value="2-isopropylmalate synthase LeuA, allosteric (dimerisation) domain"/>
    <property type="match status" value="1"/>
</dbReference>
<dbReference type="PANTHER" id="PTHR43538">
    <property type="entry name" value="ALPHA-IPM SYNTHASE/HOMOCITRATE SYNTHASE"/>
    <property type="match status" value="1"/>
</dbReference>
<dbReference type="InParanoid" id="A0A330L4W6"/>
<dbReference type="Gene3D" id="3.30.160.270">
    <property type="match status" value="1"/>
</dbReference>
<dbReference type="Gene3D" id="3.20.20.70">
    <property type="entry name" value="Aldolase class I"/>
    <property type="match status" value="1"/>
</dbReference>
<evidence type="ECO:0000256" key="4">
    <source>
        <dbReference type="ARBA" id="ARBA00022624"/>
    </source>
</evidence>
<dbReference type="InterPro" id="IPR000891">
    <property type="entry name" value="PYR_CT"/>
</dbReference>
<evidence type="ECO:0000256" key="3">
    <source>
        <dbReference type="ARBA" id="ARBA00022605"/>
    </source>
</evidence>
<dbReference type="GO" id="GO:0009098">
    <property type="term" value="P:L-leucine biosynthetic process"/>
    <property type="evidence" value="ECO:0007669"/>
    <property type="project" value="InterPro"/>
</dbReference>
<proteinExistence type="inferred from homology"/>
<accession>A0A330L4W6</accession>
<keyword evidence="5 9" id="KW-0808">Transferase</keyword>
<protein>
    <recommendedName>
        <fullName evidence="8">Citramalate synthase</fullName>
        <ecNumber evidence="8">2.3.3.21</ecNumber>
    </recommendedName>
</protein>
<dbReference type="GO" id="GO:0043714">
    <property type="term" value="F:(R)-citramalate synthase activity"/>
    <property type="evidence" value="ECO:0007669"/>
    <property type="project" value="UniProtKB-UniRule"/>
</dbReference>
<dbReference type="InterPro" id="IPR013785">
    <property type="entry name" value="Aldolase_TIM"/>
</dbReference>
<dbReference type="AlphaFoldDB" id="A0A330L4W6"/>
<evidence type="ECO:0000256" key="1">
    <source>
        <dbReference type="ARBA" id="ARBA00004743"/>
    </source>
</evidence>
<dbReference type="Proteomes" id="UP000248168">
    <property type="component" value="Unassembled WGS sequence"/>
</dbReference>
<name>A0A330L4W6_9BACT</name>
<evidence type="ECO:0000256" key="7">
    <source>
        <dbReference type="ARBA" id="ARBA00048263"/>
    </source>
</evidence>
<keyword evidence="12" id="KW-1185">Reference proteome</keyword>
<dbReference type="Pfam" id="PF00682">
    <property type="entry name" value="HMGL-like"/>
    <property type="match status" value="1"/>
</dbReference>
<dbReference type="NCBIfam" id="TIGR00977">
    <property type="entry name" value="citramal_synth"/>
    <property type="match status" value="1"/>
</dbReference>
<keyword evidence="4" id="KW-0412">Isoleucine biosynthesis</keyword>
<evidence type="ECO:0000256" key="2">
    <source>
        <dbReference type="ARBA" id="ARBA00006154"/>
    </source>
</evidence>
<evidence type="ECO:0000313" key="11">
    <source>
        <dbReference type="EMBL" id="SPP64874.1"/>
    </source>
</evidence>
<reference evidence="12" key="1">
    <citation type="submission" date="2018-04" db="EMBL/GenBank/DDBJ databases">
        <authorList>
            <person name="Lucker S."/>
            <person name="Sakoula D."/>
        </authorList>
    </citation>
    <scope>NUCLEOTIDE SEQUENCE [LARGE SCALE GENOMIC DNA]</scope>
</reference>
<dbReference type="SUPFAM" id="SSF51569">
    <property type="entry name" value="Aldolase"/>
    <property type="match status" value="1"/>
</dbReference>
<evidence type="ECO:0000256" key="8">
    <source>
        <dbReference type="NCBIfam" id="TIGR00977"/>
    </source>
</evidence>
<dbReference type="Gene3D" id="1.10.238.260">
    <property type="match status" value="1"/>
</dbReference>
<evidence type="ECO:0000259" key="10">
    <source>
        <dbReference type="PROSITE" id="PS50991"/>
    </source>
</evidence>
<dbReference type="PROSITE" id="PS00815">
    <property type="entry name" value="AIPM_HOMOCIT_SYNTH_1"/>
    <property type="match status" value="1"/>
</dbReference>
<dbReference type="UniPathway" id="UPA00047">
    <property type="reaction ID" value="UER00066"/>
</dbReference>
<dbReference type="InterPro" id="IPR002034">
    <property type="entry name" value="AIPM/Hcit_synth_CS"/>
</dbReference>
<gene>
    <name evidence="11" type="ORF">NITLEN_20514</name>
</gene>
<comment type="pathway">
    <text evidence="1">Amino-acid biosynthesis; L-isoleucine biosynthesis; 2-oxobutanoate from pyruvate: step 1/3.</text>
</comment>
<dbReference type="RefSeq" id="WP_121989197.1">
    <property type="nucleotide sequence ID" value="NZ_OUNR01000012.1"/>
</dbReference>
<keyword evidence="3" id="KW-0028">Amino-acid biosynthesis</keyword>
<dbReference type="EC" id="2.3.3.21" evidence="8"/>
<dbReference type="InterPro" id="IPR054691">
    <property type="entry name" value="LeuA/HCS_post-cat"/>
</dbReference>
<sequence length="549" mass="60247">MARKSSQTRSSRRTLPEEPVVIPVLTVDRAAALEVYDTTLRDGAQAEDVSFSAEDKVRVAQKLDELGVHYIEGGWPGANPKDIEFFRIMKTIPLKHASVIAFGSTRKASNSVQKDQNLQALLAAETKTITLFGKTWSLHVTDALGISLAKNLELIGDSIAHLKSKGRRVFYDAEHFFDGYKTNPEYALNTIRKAVEAGAERVILCDTNGGAMPWEIRAICEVVRQEITVPLGIHAHNDCEMAVANSLVAIETGIIQVQGTINGIGERCGNANLCSIIPNLELKMRRPALGDRLSHLKDVSGFVTEIANLMPNKHQPYVGDSAFAHKGGVHIHAVLKNALTYEHVDPTRVGNRQRVLVSDYAGRSGLLDKIEAYGIKLSKDHAKVQELMDTLKARENEGYQFEGAEGSFELLMRKAMGTHKPAFQLLGFRVIVEKKQEDGAPLSEATVMIKVGGVVEHTAAVGAGPVNALDHALRKALEKFYPQLQEVKLLDYKVRVLAANKGTESKVRVLIESGDHKDKWGTVGVSENIIEATWQALADSIEYKLLAKP</sequence>
<dbReference type="Pfam" id="PF22617">
    <property type="entry name" value="HCS_D2"/>
    <property type="match status" value="1"/>
</dbReference>
<keyword evidence="6" id="KW-0100">Branched-chain amino acid biosynthesis</keyword>
<dbReference type="SMART" id="SM00917">
    <property type="entry name" value="LeuA_dimer"/>
    <property type="match status" value="1"/>
</dbReference>
<organism evidence="11 12">
    <name type="scientific">Nitrospira lenta</name>
    <dbReference type="NCBI Taxonomy" id="1436998"/>
    <lineage>
        <taxon>Bacteria</taxon>
        <taxon>Pseudomonadati</taxon>
        <taxon>Nitrospirota</taxon>
        <taxon>Nitrospiria</taxon>
        <taxon>Nitrospirales</taxon>
        <taxon>Nitrospiraceae</taxon>
        <taxon>Nitrospira</taxon>
    </lineage>
</organism>
<dbReference type="InterPro" id="IPR036230">
    <property type="entry name" value="LeuA_allosteric_dom_sf"/>
</dbReference>